<accession>A0A9X2FGZ3</accession>
<proteinExistence type="predicted"/>
<reference evidence="2" key="1">
    <citation type="submission" date="2022-06" db="EMBL/GenBank/DDBJ databases">
        <title>Aeoliella straminimaris, a novel planctomycete from sediments.</title>
        <authorList>
            <person name="Vitorino I.R."/>
            <person name="Lage O.M."/>
        </authorList>
    </citation>
    <scope>NUCLEOTIDE SEQUENCE</scope>
    <source>
        <strain evidence="2">ICT_H6.2</strain>
    </source>
</reference>
<dbReference type="AlphaFoldDB" id="A0A9X2FGZ3"/>
<keyword evidence="1" id="KW-0732">Signal</keyword>
<evidence type="ECO:0000313" key="3">
    <source>
        <dbReference type="Proteomes" id="UP001155241"/>
    </source>
</evidence>
<gene>
    <name evidence="2" type="ORF">NG895_29625</name>
</gene>
<feature type="chain" id="PRO_5040761239" description="PEP-CTERM sorting domain-containing protein" evidence="1">
    <location>
        <begin position="20"/>
        <end position="298"/>
    </location>
</feature>
<protein>
    <recommendedName>
        <fullName evidence="4">PEP-CTERM sorting domain-containing protein</fullName>
    </recommendedName>
</protein>
<keyword evidence="3" id="KW-1185">Reference proteome</keyword>
<dbReference type="Proteomes" id="UP001155241">
    <property type="component" value="Unassembled WGS sequence"/>
</dbReference>
<organism evidence="2 3">
    <name type="scientific">Aeoliella straminimaris</name>
    <dbReference type="NCBI Taxonomy" id="2954799"/>
    <lineage>
        <taxon>Bacteria</taxon>
        <taxon>Pseudomonadati</taxon>
        <taxon>Planctomycetota</taxon>
        <taxon>Planctomycetia</taxon>
        <taxon>Pirellulales</taxon>
        <taxon>Lacipirellulaceae</taxon>
        <taxon>Aeoliella</taxon>
    </lineage>
</organism>
<dbReference type="EMBL" id="JAMXLR010000095">
    <property type="protein sequence ID" value="MCO6048082.1"/>
    <property type="molecule type" value="Genomic_DNA"/>
</dbReference>
<dbReference type="RefSeq" id="WP_252856195.1">
    <property type="nucleotide sequence ID" value="NZ_JAMXLR010000095.1"/>
</dbReference>
<sequence>MLCRLFLASLIFVTLPTGADAFVTRIDVRPADQSTIPGYTTYDVTVTGTDELKGGTGELVGMEMLLELDEGTFYTFPSTPLVVGTIEGGAVNLGGGTELTFNESLLDVAWSFSPQYAPNNYFVGQFIVSESAYGSLKILGKTAGEPSYLFDYGLFPCCSDPSVFSFPSENTIFSLDMAIMNTGGVLTDAIELMEGFGGPTMVTSVSLADGTFFAAEDVVGMPINGNNTVGIDLSFIGSAMPGYPVGSIVTDELIVQTEFDVFRYTLAATVPIPEPGGGFAAMFGLAAAALIRRQYVPV</sequence>
<evidence type="ECO:0008006" key="4">
    <source>
        <dbReference type="Google" id="ProtNLM"/>
    </source>
</evidence>
<feature type="signal peptide" evidence="1">
    <location>
        <begin position="1"/>
        <end position="19"/>
    </location>
</feature>
<comment type="caution">
    <text evidence="2">The sequence shown here is derived from an EMBL/GenBank/DDBJ whole genome shotgun (WGS) entry which is preliminary data.</text>
</comment>
<name>A0A9X2FGZ3_9BACT</name>
<evidence type="ECO:0000256" key="1">
    <source>
        <dbReference type="SAM" id="SignalP"/>
    </source>
</evidence>
<evidence type="ECO:0000313" key="2">
    <source>
        <dbReference type="EMBL" id="MCO6048082.1"/>
    </source>
</evidence>